<dbReference type="GeneID" id="25286226"/>
<feature type="region of interest" description="Disordered" evidence="3">
    <location>
        <begin position="60"/>
        <end position="85"/>
    </location>
</feature>
<gene>
    <name evidence="5" type="ORF">A1O9_11327</name>
</gene>
<comment type="caution">
    <text evidence="5">The sequence shown here is derived from an EMBL/GenBank/DDBJ whole genome shotgun (WGS) entry which is preliminary data.</text>
</comment>
<dbReference type="InterPro" id="IPR051601">
    <property type="entry name" value="Serine_prot/Carboxylest_S33"/>
</dbReference>
<dbReference type="InterPro" id="IPR002410">
    <property type="entry name" value="Peptidase_S33"/>
</dbReference>
<dbReference type="InterPro" id="IPR000073">
    <property type="entry name" value="AB_hydrolase_1"/>
</dbReference>
<sequence>MQTKIPIRPAKLISSTSHQVPGKLTVTELFFEVPLDHADPDGSEKLRIFCRSAERFEKPAAPKCKKPKTKQQLDGKAEDDGDGDKDQLPLFVYVQGGPGFGCPPPQDFGITGEILSRGYKFITFDHRGMGLSTTATAETIKAKGSPSDQLNYLQHFRADTAVRDLEAIRLCLTAGYPEEKKKWSVMGQSYGGYVSTTYLSSYPEGLREVFTLGGLPPVTLTTGDEPIRRCFKRVAHRNEEYYGKFPEDVDRVRTLVQFIEKKKPVLLSGVALTVGRFLQMGIMFGFHGGFDIVHDVVLRANNDLEMFGFLTRPTLSACEGFPDFDNHVLYALMHGPLYVNGDKSNWVFDRVFKEFGAFAHKTSTEDKGKQYFTGEMVFKAAFDENHELQGIKEVAELLEQKTDWPPLYDPEQLRKNEVPIYAAIYVEDMYVDYGFSSETARIINGCKTFVTNVLYHNAVRARAAEVMKGLFDLRDDSID</sequence>
<evidence type="ECO:0000313" key="6">
    <source>
        <dbReference type="Proteomes" id="UP000027920"/>
    </source>
</evidence>
<dbReference type="Gene3D" id="3.40.50.1820">
    <property type="entry name" value="alpha/beta hydrolase"/>
    <property type="match status" value="1"/>
</dbReference>
<keyword evidence="6" id="KW-1185">Reference proteome</keyword>
<dbReference type="GO" id="GO:0006508">
    <property type="term" value="P:proteolysis"/>
    <property type="evidence" value="ECO:0007669"/>
    <property type="project" value="InterPro"/>
</dbReference>
<evidence type="ECO:0000256" key="1">
    <source>
        <dbReference type="ARBA" id="ARBA00010088"/>
    </source>
</evidence>
<accession>A0A072PA80</accession>
<dbReference type="GO" id="GO:0008233">
    <property type="term" value="F:peptidase activity"/>
    <property type="evidence" value="ECO:0007669"/>
    <property type="project" value="InterPro"/>
</dbReference>
<evidence type="ECO:0000256" key="3">
    <source>
        <dbReference type="SAM" id="MobiDB-lite"/>
    </source>
</evidence>
<name>A0A072PA80_9EURO</name>
<dbReference type="PRINTS" id="PR00793">
    <property type="entry name" value="PROAMNOPTASE"/>
</dbReference>
<dbReference type="PANTHER" id="PTHR43248">
    <property type="entry name" value="2-SUCCINYL-6-HYDROXY-2,4-CYCLOHEXADIENE-1-CARBOXYLATE SYNTHASE"/>
    <property type="match status" value="1"/>
</dbReference>
<dbReference type="PANTHER" id="PTHR43248:SF2">
    <property type="entry name" value="PROLYL AMINOPEPTIDASE"/>
    <property type="match status" value="1"/>
</dbReference>
<dbReference type="RefSeq" id="XP_013255075.1">
    <property type="nucleotide sequence ID" value="XM_013399621.1"/>
</dbReference>
<dbReference type="STRING" id="1182545.A0A072PA80"/>
<organism evidence="5 6">
    <name type="scientific">Exophiala aquamarina CBS 119918</name>
    <dbReference type="NCBI Taxonomy" id="1182545"/>
    <lineage>
        <taxon>Eukaryota</taxon>
        <taxon>Fungi</taxon>
        <taxon>Dikarya</taxon>
        <taxon>Ascomycota</taxon>
        <taxon>Pezizomycotina</taxon>
        <taxon>Eurotiomycetes</taxon>
        <taxon>Chaetothyriomycetidae</taxon>
        <taxon>Chaetothyriales</taxon>
        <taxon>Herpotrichiellaceae</taxon>
        <taxon>Exophiala</taxon>
    </lineage>
</organism>
<dbReference type="Proteomes" id="UP000027920">
    <property type="component" value="Unassembled WGS sequence"/>
</dbReference>
<comment type="similarity">
    <text evidence="1">Belongs to the peptidase S33 family.</text>
</comment>
<feature type="domain" description="AB hydrolase-1" evidence="4">
    <location>
        <begin position="89"/>
        <end position="281"/>
    </location>
</feature>
<dbReference type="OrthoDB" id="1898734at2759"/>
<dbReference type="Pfam" id="PF00561">
    <property type="entry name" value="Abhydrolase_1"/>
    <property type="match status" value="1"/>
</dbReference>
<keyword evidence="2" id="KW-0378">Hydrolase</keyword>
<proteinExistence type="inferred from homology"/>
<evidence type="ECO:0000259" key="4">
    <source>
        <dbReference type="Pfam" id="PF00561"/>
    </source>
</evidence>
<reference evidence="5 6" key="1">
    <citation type="submission" date="2013-03" db="EMBL/GenBank/DDBJ databases">
        <title>The Genome Sequence of Exophiala aquamarina CBS 119918.</title>
        <authorList>
            <consortium name="The Broad Institute Genomics Platform"/>
            <person name="Cuomo C."/>
            <person name="de Hoog S."/>
            <person name="Gorbushina A."/>
            <person name="Walker B."/>
            <person name="Young S.K."/>
            <person name="Zeng Q."/>
            <person name="Gargeya S."/>
            <person name="Fitzgerald M."/>
            <person name="Haas B."/>
            <person name="Abouelleil A."/>
            <person name="Allen A.W."/>
            <person name="Alvarado L."/>
            <person name="Arachchi H.M."/>
            <person name="Berlin A.M."/>
            <person name="Chapman S.B."/>
            <person name="Gainer-Dewar J."/>
            <person name="Goldberg J."/>
            <person name="Griggs A."/>
            <person name="Gujja S."/>
            <person name="Hansen M."/>
            <person name="Howarth C."/>
            <person name="Imamovic A."/>
            <person name="Ireland A."/>
            <person name="Larimer J."/>
            <person name="McCowan C."/>
            <person name="Murphy C."/>
            <person name="Pearson M."/>
            <person name="Poon T.W."/>
            <person name="Priest M."/>
            <person name="Roberts A."/>
            <person name="Saif S."/>
            <person name="Shea T."/>
            <person name="Sisk P."/>
            <person name="Sykes S."/>
            <person name="Wortman J."/>
            <person name="Nusbaum C."/>
            <person name="Birren B."/>
        </authorList>
    </citation>
    <scope>NUCLEOTIDE SEQUENCE [LARGE SCALE GENOMIC DNA]</scope>
    <source>
        <strain evidence="5 6">CBS 119918</strain>
    </source>
</reference>
<evidence type="ECO:0000313" key="5">
    <source>
        <dbReference type="EMBL" id="KEF52485.1"/>
    </source>
</evidence>
<dbReference type="EMBL" id="AMGV01000017">
    <property type="protein sequence ID" value="KEF52485.1"/>
    <property type="molecule type" value="Genomic_DNA"/>
</dbReference>
<dbReference type="VEuPathDB" id="FungiDB:A1O9_11327"/>
<protein>
    <recommendedName>
        <fullName evidence="4">AB hydrolase-1 domain-containing protein</fullName>
    </recommendedName>
</protein>
<dbReference type="HOGENOM" id="CLU_024518_2_1_1"/>
<dbReference type="AlphaFoldDB" id="A0A072PA80"/>
<evidence type="ECO:0000256" key="2">
    <source>
        <dbReference type="ARBA" id="ARBA00022801"/>
    </source>
</evidence>
<dbReference type="SUPFAM" id="SSF53474">
    <property type="entry name" value="alpha/beta-Hydrolases"/>
    <property type="match status" value="1"/>
</dbReference>
<dbReference type="InterPro" id="IPR029058">
    <property type="entry name" value="AB_hydrolase_fold"/>
</dbReference>